<evidence type="ECO:0000313" key="2">
    <source>
        <dbReference type="Proteomes" id="UP000609879"/>
    </source>
</evidence>
<organism evidence="1 2">
    <name type="scientific">Paractinoplanes deccanensis</name>
    <dbReference type="NCBI Taxonomy" id="113561"/>
    <lineage>
        <taxon>Bacteria</taxon>
        <taxon>Bacillati</taxon>
        <taxon>Actinomycetota</taxon>
        <taxon>Actinomycetes</taxon>
        <taxon>Micromonosporales</taxon>
        <taxon>Micromonosporaceae</taxon>
        <taxon>Paractinoplanes</taxon>
    </lineage>
</organism>
<protein>
    <recommendedName>
        <fullName evidence="3">Class I SAM-dependent methyltransferase</fullName>
    </recommendedName>
</protein>
<reference evidence="1 2" key="1">
    <citation type="submission" date="2021-01" db="EMBL/GenBank/DDBJ databases">
        <title>Whole genome shotgun sequence of Actinoplanes deccanensis NBRC 13994.</title>
        <authorList>
            <person name="Komaki H."/>
            <person name="Tamura T."/>
        </authorList>
    </citation>
    <scope>NUCLEOTIDE SEQUENCE [LARGE SCALE GENOMIC DNA]</scope>
    <source>
        <strain evidence="1 2">NBRC 13994</strain>
    </source>
</reference>
<dbReference type="EMBL" id="BOMI01000053">
    <property type="protein sequence ID" value="GID74263.1"/>
    <property type="molecule type" value="Genomic_DNA"/>
</dbReference>
<keyword evidence="2" id="KW-1185">Reference proteome</keyword>
<proteinExistence type="predicted"/>
<dbReference type="Proteomes" id="UP000609879">
    <property type="component" value="Unassembled WGS sequence"/>
</dbReference>
<name>A0ABQ3Y2P5_9ACTN</name>
<sequence length="346" mass="38460">MATSAEVRTVLEVLRSHPHKQGWQTFYGVLQTAFVDEEAAGRGILTHVTAVHHESRPNATASHYVSLLCIALKGVIGDWRDSPVLDESLDMSQRVKLLTAAAEAGEDEILDIVLTKQNSFSGARRFLVPQIIVSHFAHRHGIRVRLADLGTGAGLLPRQLNDRASFERFSPDLTWESWKPSFVEVDYEQRWGLDRTSPKEVDWFRQCYGPSAYYDDRYAELVWAFEQEAVKGAALHTENLDLLDAEAVARFVHEHQINVVTCSFVLYQWNPAVRKDVINAVVGSLRAPGLFVSLEPTGDLLTPGASIRVYLPGDSSPIEVGTVSDGHCIGTVAAGPDFDTFRRDHL</sequence>
<gene>
    <name evidence="1" type="ORF">Ade02nite_29040</name>
</gene>
<evidence type="ECO:0008006" key="3">
    <source>
        <dbReference type="Google" id="ProtNLM"/>
    </source>
</evidence>
<dbReference type="RefSeq" id="WP_203762311.1">
    <property type="nucleotide sequence ID" value="NZ_BAAABO010000006.1"/>
</dbReference>
<evidence type="ECO:0000313" key="1">
    <source>
        <dbReference type="EMBL" id="GID74263.1"/>
    </source>
</evidence>
<comment type="caution">
    <text evidence="1">The sequence shown here is derived from an EMBL/GenBank/DDBJ whole genome shotgun (WGS) entry which is preliminary data.</text>
</comment>
<accession>A0ABQ3Y2P5</accession>